<dbReference type="GO" id="GO:0005886">
    <property type="term" value="C:plasma membrane"/>
    <property type="evidence" value="ECO:0007669"/>
    <property type="project" value="UniProtKB-SubCell"/>
</dbReference>
<comment type="subcellular location">
    <subcellularLocation>
        <location evidence="1">Cell membrane</location>
        <topology evidence="1">Multi-pass membrane protein</topology>
    </subcellularLocation>
</comment>
<keyword evidence="5" id="KW-1185">Reference proteome</keyword>
<proteinExistence type="predicted"/>
<dbReference type="GO" id="GO:0015095">
    <property type="term" value="F:magnesium ion transmembrane transporter activity"/>
    <property type="evidence" value="ECO:0007669"/>
    <property type="project" value="TreeGrafter"/>
</dbReference>
<dbReference type="EMBL" id="VIFY01000015">
    <property type="protein sequence ID" value="TQB75781.1"/>
    <property type="molecule type" value="Genomic_DNA"/>
</dbReference>
<dbReference type="GO" id="GO:0000287">
    <property type="term" value="F:magnesium ion binding"/>
    <property type="evidence" value="ECO:0007669"/>
    <property type="project" value="TreeGrafter"/>
</dbReference>
<reference evidence="4 5" key="1">
    <citation type="submission" date="2019-06" db="EMBL/GenBank/DDBJ databases">
        <title>Wine fermentation using esterase from Monascus purpureus.</title>
        <authorList>
            <person name="Geng C."/>
            <person name="Zhang Y."/>
        </authorList>
    </citation>
    <scope>NUCLEOTIDE SEQUENCE [LARGE SCALE GENOMIC DNA]</scope>
    <source>
        <strain evidence="4">HQ1</strain>
    </source>
</reference>
<dbReference type="PANTHER" id="PTHR46494:SF1">
    <property type="entry name" value="CORA FAMILY METAL ION TRANSPORTER (EUROFUNG)"/>
    <property type="match status" value="1"/>
</dbReference>
<evidence type="ECO:0000256" key="1">
    <source>
        <dbReference type="ARBA" id="ARBA00004651"/>
    </source>
</evidence>
<feature type="region of interest" description="Disordered" evidence="2">
    <location>
        <begin position="1"/>
        <end position="24"/>
    </location>
</feature>
<dbReference type="GO" id="GO:0015087">
    <property type="term" value="F:cobalt ion transmembrane transporter activity"/>
    <property type="evidence" value="ECO:0007669"/>
    <property type="project" value="TreeGrafter"/>
</dbReference>
<evidence type="ECO:0000256" key="2">
    <source>
        <dbReference type="SAM" id="MobiDB-lite"/>
    </source>
</evidence>
<feature type="transmembrane region" description="Helical" evidence="3">
    <location>
        <begin position="512"/>
        <end position="534"/>
    </location>
</feature>
<dbReference type="Gene3D" id="1.20.58.340">
    <property type="entry name" value="Magnesium transport protein CorA, transmembrane region"/>
    <property type="match status" value="1"/>
</dbReference>
<protein>
    <recommendedName>
        <fullName evidence="6">ADP-ribosylation factor</fullName>
    </recommendedName>
</protein>
<evidence type="ECO:0000313" key="4">
    <source>
        <dbReference type="EMBL" id="TQB75781.1"/>
    </source>
</evidence>
<feature type="transmembrane region" description="Helical" evidence="3">
    <location>
        <begin position="546"/>
        <end position="567"/>
    </location>
</feature>
<dbReference type="InterPro" id="IPR045861">
    <property type="entry name" value="CorA_cytoplasmic_dom"/>
</dbReference>
<sequence>MEKPEGFVTHPAPPHSSPCASVRSPRSASEYYSSFGDLGNKFGNVDDPVTFAHYMTLLKEHETTNFVLDFGDKDAWCAVNLEKHDIEQLLKTSMFWDQVDETVSNIWAPEEQKTSIKTIMSHYGISERLQGMMCTDPTPCSSKVKVPPPVHTRLNGILDHSRKDDLEGAYILKELAAPEEKHATAFPKSLTFSQIHDQLWHFCTVDYGQRYTCIGYNSLYAIPNIQIENGPGLPDGKRLWSWLILCDDGTIISIQDNPYPKAFDLSDEDEQKVVVEVVRRNVRLIFAGASKQHLPLSESESLETIRIRQVTNVGLNQARIKQEDGPSLLFYYIFDDWMSSYGIIAKREHRYGVSLDRLRKQMLEHPRVELINELHWLGRRLGVLKRLYQSYELIMRRILQRQRLFCDNTRANRGRILFESMPEEMEYDLQRSTARSQSNISGISMYDVPNGVPLSSAAVGRFERLVDRIKLYCLSEIETCLVEKESLTFLNFNLIALKDSQAVEKLTRITVFLAKVTILFLPVSLMTAYFSTQIDDLQGVYTKNDYWVSFGVIMFLSIVVLLLFGYASGTVEGAPIYQPLLRAFFRSSKERLSRRQKE</sequence>
<keyword evidence="3" id="KW-0812">Transmembrane</keyword>
<dbReference type="STRING" id="5098.A0A507R5D2"/>
<evidence type="ECO:0000313" key="5">
    <source>
        <dbReference type="Proteomes" id="UP000319663"/>
    </source>
</evidence>
<dbReference type="PANTHER" id="PTHR46494">
    <property type="entry name" value="CORA FAMILY METAL ION TRANSPORTER (EUROFUNG)"/>
    <property type="match status" value="1"/>
</dbReference>
<gene>
    <name evidence="4" type="ORF">MPDQ_001745</name>
</gene>
<accession>A0A507R5D2</accession>
<dbReference type="AlphaFoldDB" id="A0A507R5D2"/>
<organism evidence="4 5">
    <name type="scientific">Monascus purpureus</name>
    <name type="common">Red mold</name>
    <name type="synonym">Monascus anka</name>
    <dbReference type="NCBI Taxonomy" id="5098"/>
    <lineage>
        <taxon>Eukaryota</taxon>
        <taxon>Fungi</taxon>
        <taxon>Dikarya</taxon>
        <taxon>Ascomycota</taxon>
        <taxon>Pezizomycotina</taxon>
        <taxon>Eurotiomycetes</taxon>
        <taxon>Eurotiomycetidae</taxon>
        <taxon>Eurotiales</taxon>
        <taxon>Aspergillaceae</taxon>
        <taxon>Monascus</taxon>
    </lineage>
</organism>
<dbReference type="Proteomes" id="UP000319663">
    <property type="component" value="Unassembled WGS sequence"/>
</dbReference>
<comment type="caution">
    <text evidence="4">The sequence shown here is derived from an EMBL/GenBank/DDBJ whole genome shotgun (WGS) entry which is preliminary data.</text>
</comment>
<name>A0A507R5D2_MONPU</name>
<dbReference type="GO" id="GO:0050897">
    <property type="term" value="F:cobalt ion binding"/>
    <property type="evidence" value="ECO:0007669"/>
    <property type="project" value="TreeGrafter"/>
</dbReference>
<evidence type="ECO:0008006" key="6">
    <source>
        <dbReference type="Google" id="ProtNLM"/>
    </source>
</evidence>
<dbReference type="SUPFAM" id="SSF143865">
    <property type="entry name" value="CorA soluble domain-like"/>
    <property type="match status" value="1"/>
</dbReference>
<keyword evidence="3" id="KW-0472">Membrane</keyword>
<keyword evidence="3" id="KW-1133">Transmembrane helix</keyword>
<evidence type="ECO:0000256" key="3">
    <source>
        <dbReference type="SAM" id="Phobius"/>
    </source>
</evidence>